<name>Q3SL80_THIDA</name>
<dbReference type="EMBL" id="CP000116">
    <property type="protein sequence ID" value="AAZ96537.1"/>
    <property type="molecule type" value="Genomic_DNA"/>
</dbReference>
<dbReference type="RefSeq" id="WP_011311096.1">
    <property type="nucleotide sequence ID" value="NC_007404.1"/>
</dbReference>
<dbReference type="KEGG" id="tbd:Tbd_0584"/>
<evidence type="ECO:0000313" key="2">
    <source>
        <dbReference type="EMBL" id="AAZ96537.1"/>
    </source>
</evidence>
<keyword evidence="3" id="KW-1185">Reference proteome</keyword>
<dbReference type="OrthoDB" id="9179759at2"/>
<dbReference type="Pfam" id="PF25559">
    <property type="entry name" value="DUF7931"/>
    <property type="match status" value="1"/>
</dbReference>
<protein>
    <recommendedName>
        <fullName evidence="1">DUF7931 domain-containing protein</fullName>
    </recommendedName>
</protein>
<reference evidence="2 3" key="1">
    <citation type="journal article" date="2006" name="J. Bacteriol.">
        <title>The genome sequence of the obligately chemolithoautotrophic, facultatively anaerobic bacterium Thiobacillus denitrificans.</title>
        <authorList>
            <person name="Beller H.R."/>
            <person name="Chain P.S."/>
            <person name="Letain T.E."/>
            <person name="Chakicherla A."/>
            <person name="Larimer F.W."/>
            <person name="Richardson P.M."/>
            <person name="Coleman M.A."/>
            <person name="Wood A.P."/>
            <person name="Kelly D.P."/>
        </authorList>
    </citation>
    <scope>NUCLEOTIDE SEQUENCE [LARGE SCALE GENOMIC DNA]</scope>
    <source>
        <strain evidence="2 3">ATCC 25259</strain>
    </source>
</reference>
<evidence type="ECO:0000313" key="3">
    <source>
        <dbReference type="Proteomes" id="UP000008291"/>
    </source>
</evidence>
<dbReference type="STRING" id="292415.Tbd_0584"/>
<dbReference type="InterPro" id="IPR057691">
    <property type="entry name" value="DUF7931"/>
</dbReference>
<dbReference type="Proteomes" id="UP000008291">
    <property type="component" value="Chromosome"/>
</dbReference>
<gene>
    <name evidence="2" type="ordered locus">Tbd_0584</name>
</gene>
<dbReference type="AlphaFoldDB" id="Q3SL80"/>
<feature type="domain" description="DUF7931" evidence="1">
    <location>
        <begin position="7"/>
        <end position="147"/>
    </location>
</feature>
<proteinExistence type="predicted"/>
<evidence type="ECO:0000259" key="1">
    <source>
        <dbReference type="Pfam" id="PF25559"/>
    </source>
</evidence>
<sequence length="156" mass="17379">MTAFETPSELRAAFDTLLSTTRRTLRVYEHDLAVFDIDDATRIATLRAFCVAGGGRRIELLLDEVGRLTVDHPRLMLLLRDFAHVIEVRQADPDAARPDRAFVLADAHGVLLRADKHSPPGALHTDDTARVTELNQVFEALWQRAPRQVSATTLGL</sequence>
<dbReference type="HOGENOM" id="CLU_140975_0_0_4"/>
<accession>Q3SL80</accession>
<organism evidence="2 3">
    <name type="scientific">Thiobacillus denitrificans (strain ATCC 25259 / T1)</name>
    <dbReference type="NCBI Taxonomy" id="292415"/>
    <lineage>
        <taxon>Bacteria</taxon>
        <taxon>Pseudomonadati</taxon>
        <taxon>Pseudomonadota</taxon>
        <taxon>Betaproteobacteria</taxon>
        <taxon>Nitrosomonadales</taxon>
        <taxon>Thiobacillaceae</taxon>
        <taxon>Thiobacillus</taxon>
    </lineage>
</organism>